<reference evidence="17 18" key="1">
    <citation type="submission" date="2019-07" db="EMBL/GenBank/DDBJ databases">
        <title>Quadrisphaera sp. strain DD2A genome sequencing and assembly.</title>
        <authorList>
            <person name="Kim I."/>
        </authorList>
    </citation>
    <scope>NUCLEOTIDE SEQUENCE [LARGE SCALE GENOMIC DNA]</scope>
    <source>
        <strain evidence="17 18">DD2A</strain>
    </source>
</reference>
<comment type="function">
    <text evidence="12 13 14">The RecF protein is involved in DNA metabolism; it is required for DNA replication and normal SOS inducibility. RecF binds preferentially to single-stranded, linear DNA. It also seems to bind ATP.</text>
</comment>
<dbReference type="Pfam" id="PF02463">
    <property type="entry name" value="SMC_N"/>
    <property type="match status" value="1"/>
</dbReference>
<evidence type="ECO:0000256" key="3">
    <source>
        <dbReference type="ARBA" id="ARBA00020170"/>
    </source>
</evidence>
<comment type="subcellular location">
    <subcellularLocation>
        <location evidence="1 13 14">Cytoplasm</location>
    </subcellularLocation>
</comment>
<dbReference type="InterPro" id="IPR018078">
    <property type="entry name" value="DNA-binding_RecF_CS"/>
</dbReference>
<feature type="region of interest" description="Disordered" evidence="15">
    <location>
        <begin position="168"/>
        <end position="192"/>
    </location>
</feature>
<organism evidence="17 18">
    <name type="scientific">Quadrisphaera setariae</name>
    <dbReference type="NCBI Taxonomy" id="2593304"/>
    <lineage>
        <taxon>Bacteria</taxon>
        <taxon>Bacillati</taxon>
        <taxon>Actinomycetota</taxon>
        <taxon>Actinomycetes</taxon>
        <taxon>Kineosporiales</taxon>
        <taxon>Kineosporiaceae</taxon>
        <taxon>Quadrisphaera</taxon>
    </lineage>
</organism>
<comment type="similarity">
    <text evidence="2 13 14">Belongs to the RecF family.</text>
</comment>
<dbReference type="NCBIfam" id="TIGR00611">
    <property type="entry name" value="recf"/>
    <property type="match status" value="1"/>
</dbReference>
<dbReference type="InterPro" id="IPR001238">
    <property type="entry name" value="DNA-binding_RecF"/>
</dbReference>
<evidence type="ECO:0000256" key="5">
    <source>
        <dbReference type="ARBA" id="ARBA00022705"/>
    </source>
</evidence>
<dbReference type="InterPro" id="IPR003395">
    <property type="entry name" value="RecF/RecN/SMC_N"/>
</dbReference>
<dbReference type="SUPFAM" id="SSF52540">
    <property type="entry name" value="P-loop containing nucleoside triphosphate hydrolases"/>
    <property type="match status" value="1"/>
</dbReference>
<dbReference type="PANTHER" id="PTHR32182:SF0">
    <property type="entry name" value="DNA REPLICATION AND REPAIR PROTEIN RECF"/>
    <property type="match status" value="1"/>
</dbReference>
<evidence type="ECO:0000256" key="13">
    <source>
        <dbReference type="HAMAP-Rule" id="MF_00365"/>
    </source>
</evidence>
<dbReference type="PANTHER" id="PTHR32182">
    <property type="entry name" value="DNA REPLICATION AND REPAIR PROTEIN RECF"/>
    <property type="match status" value="1"/>
</dbReference>
<evidence type="ECO:0000256" key="1">
    <source>
        <dbReference type="ARBA" id="ARBA00004496"/>
    </source>
</evidence>
<proteinExistence type="inferred from homology"/>
<keyword evidence="6 13" id="KW-0547">Nucleotide-binding</keyword>
<evidence type="ECO:0000313" key="17">
    <source>
        <dbReference type="EMBL" id="TXR55964.1"/>
    </source>
</evidence>
<evidence type="ECO:0000256" key="2">
    <source>
        <dbReference type="ARBA" id="ARBA00008016"/>
    </source>
</evidence>
<evidence type="ECO:0000256" key="6">
    <source>
        <dbReference type="ARBA" id="ARBA00022741"/>
    </source>
</evidence>
<dbReference type="PROSITE" id="PS00617">
    <property type="entry name" value="RECF_1"/>
    <property type="match status" value="1"/>
</dbReference>
<gene>
    <name evidence="13 17" type="primary">recF</name>
    <name evidence="17" type="ORF">FMM08_10870</name>
</gene>
<dbReference type="GO" id="GO:0005524">
    <property type="term" value="F:ATP binding"/>
    <property type="evidence" value="ECO:0007669"/>
    <property type="project" value="UniProtKB-UniRule"/>
</dbReference>
<dbReference type="GO" id="GO:0003697">
    <property type="term" value="F:single-stranded DNA binding"/>
    <property type="evidence" value="ECO:0007669"/>
    <property type="project" value="UniProtKB-UniRule"/>
</dbReference>
<evidence type="ECO:0000256" key="11">
    <source>
        <dbReference type="ARBA" id="ARBA00023236"/>
    </source>
</evidence>
<protein>
    <recommendedName>
        <fullName evidence="3 13">DNA replication and repair protein RecF</fullName>
    </recommendedName>
</protein>
<dbReference type="EMBL" id="VKAC01000006">
    <property type="protein sequence ID" value="TXR55964.1"/>
    <property type="molecule type" value="Genomic_DNA"/>
</dbReference>
<dbReference type="PROSITE" id="PS00618">
    <property type="entry name" value="RECF_2"/>
    <property type="match status" value="1"/>
</dbReference>
<dbReference type="Proteomes" id="UP000321234">
    <property type="component" value="Unassembled WGS sequence"/>
</dbReference>
<dbReference type="GO" id="GO:0006260">
    <property type="term" value="P:DNA replication"/>
    <property type="evidence" value="ECO:0007669"/>
    <property type="project" value="UniProtKB-UniRule"/>
</dbReference>
<dbReference type="GO" id="GO:0006302">
    <property type="term" value="P:double-strand break repair"/>
    <property type="evidence" value="ECO:0007669"/>
    <property type="project" value="TreeGrafter"/>
</dbReference>
<evidence type="ECO:0000259" key="16">
    <source>
        <dbReference type="Pfam" id="PF02463"/>
    </source>
</evidence>
<evidence type="ECO:0000256" key="8">
    <source>
        <dbReference type="ARBA" id="ARBA00022840"/>
    </source>
</evidence>
<evidence type="ECO:0000256" key="7">
    <source>
        <dbReference type="ARBA" id="ARBA00022763"/>
    </source>
</evidence>
<dbReference type="HAMAP" id="MF_00365">
    <property type="entry name" value="RecF"/>
    <property type="match status" value="1"/>
</dbReference>
<keyword evidence="4 13" id="KW-0963">Cytoplasm</keyword>
<evidence type="ECO:0000256" key="9">
    <source>
        <dbReference type="ARBA" id="ARBA00023125"/>
    </source>
</evidence>
<keyword evidence="8 13" id="KW-0067">ATP-binding</keyword>
<dbReference type="GO" id="GO:0009432">
    <property type="term" value="P:SOS response"/>
    <property type="evidence" value="ECO:0007669"/>
    <property type="project" value="UniProtKB-UniRule"/>
</dbReference>
<evidence type="ECO:0000256" key="10">
    <source>
        <dbReference type="ARBA" id="ARBA00023204"/>
    </source>
</evidence>
<keyword evidence="9 13" id="KW-0238">DNA-binding</keyword>
<comment type="caution">
    <text evidence="17">The sequence shown here is derived from an EMBL/GenBank/DDBJ whole genome shotgun (WGS) entry which is preliminary data.</text>
</comment>
<dbReference type="InterPro" id="IPR042174">
    <property type="entry name" value="RecF_2"/>
</dbReference>
<dbReference type="GO" id="GO:0000731">
    <property type="term" value="P:DNA synthesis involved in DNA repair"/>
    <property type="evidence" value="ECO:0007669"/>
    <property type="project" value="TreeGrafter"/>
</dbReference>
<evidence type="ECO:0000256" key="12">
    <source>
        <dbReference type="ARBA" id="ARBA00025401"/>
    </source>
</evidence>
<evidence type="ECO:0000256" key="14">
    <source>
        <dbReference type="RuleBase" id="RU000578"/>
    </source>
</evidence>
<dbReference type="AlphaFoldDB" id="A0A5C8ZEM8"/>
<keyword evidence="11 13" id="KW-0742">SOS response</keyword>
<keyword evidence="10 13" id="KW-0234">DNA repair</keyword>
<evidence type="ECO:0000256" key="15">
    <source>
        <dbReference type="SAM" id="MobiDB-lite"/>
    </source>
</evidence>
<dbReference type="InterPro" id="IPR027417">
    <property type="entry name" value="P-loop_NTPase"/>
</dbReference>
<dbReference type="Gene3D" id="1.20.1050.90">
    <property type="entry name" value="RecF/RecN/SMC, N-terminal domain"/>
    <property type="match status" value="1"/>
</dbReference>
<dbReference type="GO" id="GO:0005737">
    <property type="term" value="C:cytoplasm"/>
    <property type="evidence" value="ECO:0007669"/>
    <property type="project" value="UniProtKB-SubCell"/>
</dbReference>
<dbReference type="Gene3D" id="3.40.50.300">
    <property type="entry name" value="P-loop containing nucleotide triphosphate hydrolases"/>
    <property type="match status" value="1"/>
</dbReference>
<accession>A0A5C8ZEM8</accession>
<keyword evidence="7 13" id="KW-0227">DNA damage</keyword>
<sequence length="422" mass="44425">MHVTHLSLVDFRNYEGAEVELGPGPTALVGRNGQGKTNLVEAVGYVATLGSHRSATDAPLVRAGAERAVVRAAVDRAGRSTLVEVEISPGKANRARLNRAPLSRAREVLGSLRTVLFAPEDLALVKGDPEGRRRFMDEALVALAPRLAGVRSDLDRVLKQRGALLRQAAASRRGGRSGRPSRARDRAAQAARESGWEDAAAAEAATLDVWDTHLATAGAELLAARLLLVRRLHPHVSRAYAAVSGAGAGAAAGDADGPVRLAYRSSLPLLADLDLAGGAELPPRAELAQALLEQMAEVRSEELERGTSLVGPQRDDLVLELTGLPARGYASHGESWSYALALRLGLYELLCGEGPKDPASEPVLVLDDVFAELDAGRRQRLAALVAPAEQVLITAAVAEDVPPELSGRRLQVRAGTVEPGGG</sequence>
<keyword evidence="5 13" id="KW-0235">DNA replication</keyword>
<dbReference type="OrthoDB" id="9803889at2"/>
<dbReference type="RefSeq" id="WP_147926399.1">
    <property type="nucleotide sequence ID" value="NZ_VKAC01000006.1"/>
</dbReference>
<feature type="domain" description="RecF/RecN/SMC N-terminal" evidence="16">
    <location>
        <begin position="3"/>
        <end position="396"/>
    </location>
</feature>
<keyword evidence="18" id="KW-1185">Reference proteome</keyword>
<evidence type="ECO:0000256" key="4">
    <source>
        <dbReference type="ARBA" id="ARBA00022490"/>
    </source>
</evidence>
<evidence type="ECO:0000313" key="18">
    <source>
        <dbReference type="Proteomes" id="UP000321234"/>
    </source>
</evidence>
<name>A0A5C8ZEM8_9ACTN</name>
<feature type="binding site" evidence="13">
    <location>
        <begin position="30"/>
        <end position="37"/>
    </location>
    <ligand>
        <name>ATP</name>
        <dbReference type="ChEBI" id="CHEBI:30616"/>
    </ligand>
</feature>